<dbReference type="SUPFAM" id="SSF53335">
    <property type="entry name" value="S-adenosyl-L-methionine-dependent methyltransferases"/>
    <property type="match status" value="1"/>
</dbReference>
<dbReference type="GO" id="GO:0102208">
    <property type="term" value="F:2-polyprenyl-6-hydroxyphenol methylase activity"/>
    <property type="evidence" value="ECO:0007669"/>
    <property type="project" value="UniProtKB-EC"/>
</dbReference>
<protein>
    <submittedName>
        <fullName evidence="1">Class I SAM-dependent methyltransferase</fullName>
        <ecNumber evidence="1">2.1.1.222</ecNumber>
        <ecNumber evidence="1">2.1.1.64</ecNumber>
    </submittedName>
</protein>
<dbReference type="GO" id="GO:0032259">
    <property type="term" value="P:methylation"/>
    <property type="evidence" value="ECO:0007669"/>
    <property type="project" value="UniProtKB-KW"/>
</dbReference>
<sequence length="464" mass="48429">MTQSHWSTHMSNDPSHLREQAARTLLDHPWIGAAGVATGGTVEVAPAAAALAVTPVPGPLIEEYLDHWGEIYDWTYRTAAVRHAADLDLSGWTASDTGRPLPAAHMTEWVERTVDLVLETSPRTVLELGCGTGLLAHRLSGRVLGYVGADVAETAVGRLAAAGIPGAAFVRAAAHEAGGDAVRAALDTVAGADGRPDCVLLNSVTQCFPDLRYLRAVLLAAVELVAPGGTVVVGDVRHAGLLDAYCRWVERAADPDAAPDVIADRAAARAQRDDELLFDPPALAAAVAGTSREVRFAVRAKTLTENTELTRYRFDAVLTVDPPAPPPEPGTVPWTDLAAHPDPLAALADRTAAGPVRVTGIPNAALLDRADAVTAAALRAAAGTDTAVALDPADPTALEVHHPAATAARPAHALPGPGQAHEPLHTFVERRLAEAARAHLRRHRPAAADVPVRVLPDAVPEVTG</sequence>
<dbReference type="Proteomes" id="UP001596540">
    <property type="component" value="Unassembled WGS sequence"/>
</dbReference>
<name>A0ABW2KKR0_9ACTN</name>
<gene>
    <name evidence="1" type="ORF">ACFQRF_18780</name>
</gene>
<reference evidence="2" key="1">
    <citation type="journal article" date="2019" name="Int. J. Syst. Evol. Microbiol.">
        <title>The Global Catalogue of Microorganisms (GCM) 10K type strain sequencing project: providing services to taxonomists for standard genome sequencing and annotation.</title>
        <authorList>
            <consortium name="The Broad Institute Genomics Platform"/>
            <consortium name="The Broad Institute Genome Sequencing Center for Infectious Disease"/>
            <person name="Wu L."/>
            <person name="Ma J."/>
        </authorList>
    </citation>
    <scope>NUCLEOTIDE SEQUENCE [LARGE SCALE GENOMIC DNA]</scope>
    <source>
        <strain evidence="2">CGMCC 4.7382</strain>
    </source>
</reference>
<keyword evidence="1" id="KW-0808">Transferase</keyword>
<dbReference type="Gene3D" id="3.40.50.150">
    <property type="entry name" value="Vaccinia Virus protein VP39"/>
    <property type="match status" value="1"/>
</dbReference>
<dbReference type="InterPro" id="IPR029063">
    <property type="entry name" value="SAM-dependent_MTases_sf"/>
</dbReference>
<dbReference type="EC" id="2.1.1.64" evidence="1"/>
<evidence type="ECO:0000313" key="1">
    <source>
        <dbReference type="EMBL" id="MFC7329781.1"/>
    </source>
</evidence>
<proteinExistence type="predicted"/>
<keyword evidence="2" id="KW-1185">Reference proteome</keyword>
<keyword evidence="1" id="KW-0489">Methyltransferase</keyword>
<dbReference type="CDD" id="cd02440">
    <property type="entry name" value="AdoMet_MTases"/>
    <property type="match status" value="1"/>
</dbReference>
<dbReference type="Pfam" id="PF13489">
    <property type="entry name" value="Methyltransf_23"/>
    <property type="match status" value="1"/>
</dbReference>
<evidence type="ECO:0000313" key="2">
    <source>
        <dbReference type="Proteomes" id="UP001596540"/>
    </source>
</evidence>
<comment type="caution">
    <text evidence="1">The sequence shown here is derived from an EMBL/GenBank/DDBJ whole genome shotgun (WGS) entry which is preliminary data.</text>
</comment>
<dbReference type="EMBL" id="JBHTBH010000009">
    <property type="protein sequence ID" value="MFC7329781.1"/>
    <property type="molecule type" value="Genomic_DNA"/>
</dbReference>
<accession>A0ABW2KKR0</accession>
<dbReference type="GO" id="GO:0061542">
    <property type="term" value="F:3-demethylubiquinol 3-O-methyltransferase activity"/>
    <property type="evidence" value="ECO:0007669"/>
    <property type="project" value="UniProtKB-EC"/>
</dbReference>
<dbReference type="RefSeq" id="WP_379872434.1">
    <property type="nucleotide sequence ID" value="NZ_JBHTBH010000009.1"/>
</dbReference>
<dbReference type="EC" id="2.1.1.222" evidence="1"/>
<organism evidence="1 2">
    <name type="scientific">Marinactinospora rubrisoli</name>
    <dbReference type="NCBI Taxonomy" id="2715399"/>
    <lineage>
        <taxon>Bacteria</taxon>
        <taxon>Bacillati</taxon>
        <taxon>Actinomycetota</taxon>
        <taxon>Actinomycetes</taxon>
        <taxon>Streptosporangiales</taxon>
        <taxon>Nocardiopsidaceae</taxon>
        <taxon>Marinactinospora</taxon>
    </lineage>
</organism>